<organism evidence="2 3">
    <name type="scientific">Brenthis ino</name>
    <name type="common">lesser marbled fritillary</name>
    <dbReference type="NCBI Taxonomy" id="405034"/>
    <lineage>
        <taxon>Eukaryota</taxon>
        <taxon>Metazoa</taxon>
        <taxon>Ecdysozoa</taxon>
        <taxon>Arthropoda</taxon>
        <taxon>Hexapoda</taxon>
        <taxon>Insecta</taxon>
        <taxon>Pterygota</taxon>
        <taxon>Neoptera</taxon>
        <taxon>Endopterygota</taxon>
        <taxon>Lepidoptera</taxon>
        <taxon>Glossata</taxon>
        <taxon>Ditrysia</taxon>
        <taxon>Papilionoidea</taxon>
        <taxon>Nymphalidae</taxon>
        <taxon>Heliconiinae</taxon>
        <taxon>Argynnini</taxon>
        <taxon>Brenthis</taxon>
    </lineage>
</organism>
<name>A0A8J9Y664_9NEOP</name>
<evidence type="ECO:0000313" key="3">
    <source>
        <dbReference type="Proteomes" id="UP000838878"/>
    </source>
</evidence>
<gene>
    <name evidence="2" type="ORF">BINO364_LOCUS1783</name>
</gene>
<evidence type="ECO:0000256" key="1">
    <source>
        <dbReference type="SAM" id="MobiDB-lite"/>
    </source>
</evidence>
<accession>A0A8J9Y664</accession>
<keyword evidence="3" id="KW-1185">Reference proteome</keyword>
<feature type="non-terminal residue" evidence="2">
    <location>
        <position position="122"/>
    </location>
</feature>
<dbReference type="EMBL" id="OV170221">
    <property type="protein sequence ID" value="CAH0714765.1"/>
    <property type="molecule type" value="Genomic_DNA"/>
</dbReference>
<feature type="region of interest" description="Disordered" evidence="1">
    <location>
        <begin position="89"/>
        <end position="122"/>
    </location>
</feature>
<evidence type="ECO:0000313" key="2">
    <source>
        <dbReference type="EMBL" id="CAH0714765.1"/>
    </source>
</evidence>
<proteinExistence type="predicted"/>
<feature type="region of interest" description="Disordered" evidence="1">
    <location>
        <begin position="1"/>
        <end position="34"/>
    </location>
</feature>
<reference evidence="2" key="1">
    <citation type="submission" date="2021-12" db="EMBL/GenBank/DDBJ databases">
        <authorList>
            <person name="Martin H S."/>
        </authorList>
    </citation>
    <scope>NUCLEOTIDE SEQUENCE</scope>
</reference>
<sequence length="122" mass="12934">MVNPLKRIAQSSGGSSRGRRARGAGRGARGAGPARLHVNVNLSGHAEANSPRTAVAERRRSEVACYEFMIVNSRAAQIAILGSSLQTEQQQTEQLFVEHPRTPPTPPRPPCASGDGGHKSNS</sequence>
<protein>
    <submittedName>
        <fullName evidence="2">Uncharacterized protein</fullName>
    </submittedName>
</protein>
<dbReference type="AlphaFoldDB" id="A0A8J9Y664"/>
<dbReference type="Proteomes" id="UP000838878">
    <property type="component" value="Chromosome 1"/>
</dbReference>